<reference evidence="2 3" key="1">
    <citation type="submission" date="2020-08" db="EMBL/GenBank/DDBJ databases">
        <title>Genomic Encyclopedia of Type Strains, Phase IV (KMG-IV): sequencing the most valuable type-strain genomes for metagenomic binning, comparative biology and taxonomic classification.</title>
        <authorList>
            <person name="Goeker M."/>
        </authorList>
    </citation>
    <scope>NUCLEOTIDE SEQUENCE [LARGE SCALE GENOMIC DNA]</scope>
    <source>
        <strain evidence="2 3">DSM 22548</strain>
    </source>
</reference>
<comment type="caution">
    <text evidence="2">The sequence shown here is derived from an EMBL/GenBank/DDBJ whole genome shotgun (WGS) entry which is preliminary data.</text>
</comment>
<evidence type="ECO:0000256" key="1">
    <source>
        <dbReference type="SAM" id="SignalP"/>
    </source>
</evidence>
<dbReference type="GO" id="GO:0006508">
    <property type="term" value="P:proteolysis"/>
    <property type="evidence" value="ECO:0007669"/>
    <property type="project" value="UniProtKB-KW"/>
</dbReference>
<evidence type="ECO:0000313" key="3">
    <source>
        <dbReference type="Proteomes" id="UP000541425"/>
    </source>
</evidence>
<dbReference type="InterPro" id="IPR034122">
    <property type="entry name" value="Retropepsin-like_bacterial"/>
</dbReference>
<sequence length="865" mass="96708">MMKRFLNILFLFISIAASSQATLPDSIANRCAMLAARGEVRQLRPLYRQHKAELPTYVRLFCDLAIARAEGNNNRTNQCVDSLVSNFPKQVGAVGRLTLTELKAENLFNDGLYDELQAYADEQVLYLKRHNFKAARIDVFRDYARKAIRYGSSGESGRILGMAERRSDFELLKAYRSDQSLTAFARLTARAELARAFNLPDAACASADSLLRFYADSLNAEVQTTYLTTCIENYISQGLWKKLAEFCEFATTLPQLRAVPLEIFSSIARELRNEQPFALEQPATPISVPTTRDWPLLLPVSVNGGSNVFFHLNTGQHLTIITEADARQFGARVLNVTLAVNTMFGKVNVRPAFLRELRIGSVRFRNLLVYVFPVEEMTAEMKPEICRILGNRELMRLGEVRIYPEKIVFAPSQMDVRKSQPNLRLNDNYRLQLQAEYGDAICGLSLESGSPGNVLSAVVFPPEETDTLDFHLTLNGECALVPAVELSEVKDGNSCGILGLPFLRGFSLVRFDFGGMKLTIEGKQQYNHRYLTDYTADGDLFGLERNAPALQAVTDDSVTSDFLRLLVDKGKNVPNSVVSLARRLEPALFGSRSEEELLMVEIEKVRALGGIGHYSEAAADCRKLLDNNAFSGSSRLEIQRYEQLLRAAIPFGAPQYLSTADSLAVPFNQADKTVSVQAGKKSYISSIDITQSITTLSTKAVQKLGAHVFFRDIQNTYAMLPEIAIGTARFRNIFCKVVEDKDIKITLGFNLFRLIPQLTLTQNQLILGKHQTASGTPMRFDKYLCVQGETNAGYVTLRLKMSGQNSLLRLKDTPVSVAEAKIQASDAVPGDYNEQENPYQGEISIDYLINRQGRVTFDWEKMRME</sequence>
<name>A0A7W5UIC6_9BACT</name>
<proteinExistence type="predicted"/>
<gene>
    <name evidence="2" type="ORF">FHS60_000328</name>
</gene>
<evidence type="ECO:0000313" key="2">
    <source>
        <dbReference type="EMBL" id="MBB3701886.1"/>
    </source>
</evidence>
<dbReference type="InterPro" id="IPR021109">
    <property type="entry name" value="Peptidase_aspartic_dom_sf"/>
</dbReference>
<feature type="signal peptide" evidence="1">
    <location>
        <begin position="1"/>
        <end position="21"/>
    </location>
</feature>
<dbReference type="GO" id="GO:0008233">
    <property type="term" value="F:peptidase activity"/>
    <property type="evidence" value="ECO:0007669"/>
    <property type="project" value="UniProtKB-KW"/>
</dbReference>
<feature type="chain" id="PRO_5030524751" evidence="1">
    <location>
        <begin position="22"/>
        <end position="865"/>
    </location>
</feature>
<organism evidence="2 3">
    <name type="scientific">Alloprevotella rava</name>
    <dbReference type="NCBI Taxonomy" id="671218"/>
    <lineage>
        <taxon>Bacteria</taxon>
        <taxon>Pseudomonadati</taxon>
        <taxon>Bacteroidota</taxon>
        <taxon>Bacteroidia</taxon>
        <taxon>Bacteroidales</taxon>
        <taxon>Prevotellaceae</taxon>
        <taxon>Alloprevotella</taxon>
    </lineage>
</organism>
<keyword evidence="1" id="KW-0732">Signal</keyword>
<dbReference type="EMBL" id="JACICA010000001">
    <property type="protein sequence ID" value="MBB3701886.1"/>
    <property type="molecule type" value="Genomic_DNA"/>
</dbReference>
<keyword evidence="2" id="KW-0378">Hydrolase</keyword>
<dbReference type="Gene3D" id="2.40.70.10">
    <property type="entry name" value="Acid Proteases"/>
    <property type="match status" value="1"/>
</dbReference>
<dbReference type="CDD" id="cd05483">
    <property type="entry name" value="retropepsin_like_bacteria"/>
    <property type="match status" value="1"/>
</dbReference>
<accession>A0A7W5UIC6</accession>
<dbReference type="Proteomes" id="UP000541425">
    <property type="component" value="Unassembled WGS sequence"/>
</dbReference>
<protein>
    <submittedName>
        <fullName evidence="2">Putative aspartyl protease</fullName>
    </submittedName>
</protein>
<keyword evidence="2" id="KW-0645">Protease</keyword>
<dbReference type="Pfam" id="PF13650">
    <property type="entry name" value="Asp_protease_2"/>
    <property type="match status" value="1"/>
</dbReference>
<dbReference type="RefSeq" id="WP_183694071.1">
    <property type="nucleotide sequence ID" value="NZ_JACICA010000001.1"/>
</dbReference>
<dbReference type="AlphaFoldDB" id="A0A7W5UIC6"/>